<reference evidence="1 3" key="1">
    <citation type="submission" date="2015-08" db="EMBL/GenBank/DDBJ databases">
        <title>Genome of Paenibacillus jilunlii.</title>
        <authorList>
            <person name="Sant'Anna F.H."/>
            <person name="Ambrosini A."/>
            <person name="Souza R."/>
            <person name="Bach E."/>
            <person name="Fernandes G."/>
            <person name="Balsanelli E."/>
            <person name="Baura V.A."/>
            <person name="Pedrosa F.O."/>
            <person name="Souza E.M."/>
            <person name="Passaglia L."/>
        </authorList>
    </citation>
    <scope>NUCLEOTIDE SEQUENCE [LARGE SCALE GENOMIC DNA]</scope>
    <source>
        <strain evidence="1 3">DSM 23019</strain>
    </source>
</reference>
<dbReference type="EMBL" id="FNGM01000001">
    <property type="protein sequence ID" value="SDL02984.1"/>
    <property type="molecule type" value="Genomic_DNA"/>
</dbReference>
<evidence type="ECO:0000313" key="4">
    <source>
        <dbReference type="Proteomes" id="UP000182783"/>
    </source>
</evidence>
<dbReference type="Proteomes" id="UP000070252">
    <property type="component" value="Unassembled WGS sequence"/>
</dbReference>
<dbReference type="Proteomes" id="UP000182783">
    <property type="component" value="Unassembled WGS sequence"/>
</dbReference>
<reference evidence="2 4" key="2">
    <citation type="submission" date="2016-10" db="EMBL/GenBank/DDBJ databases">
        <authorList>
            <person name="de Groot N.N."/>
        </authorList>
    </citation>
    <scope>NUCLEOTIDE SEQUENCE [LARGE SCALE GENOMIC DNA]</scope>
    <source>
        <strain evidence="2 4">CGMCC 1.10239</strain>
    </source>
</reference>
<name>A0A1G9GQP4_9BACL</name>
<gene>
    <name evidence="1" type="ORF">AML91_16615</name>
    <name evidence="2" type="ORF">SAMN05216191_101523</name>
</gene>
<evidence type="ECO:0000313" key="1">
    <source>
        <dbReference type="EMBL" id="KWX73877.1"/>
    </source>
</evidence>
<organism evidence="2 4">
    <name type="scientific">Paenibacillus jilunlii</name>
    <dbReference type="NCBI Taxonomy" id="682956"/>
    <lineage>
        <taxon>Bacteria</taxon>
        <taxon>Bacillati</taxon>
        <taxon>Bacillota</taxon>
        <taxon>Bacilli</taxon>
        <taxon>Bacillales</taxon>
        <taxon>Paenibacillaceae</taxon>
        <taxon>Paenibacillus</taxon>
    </lineage>
</organism>
<evidence type="ECO:0000313" key="2">
    <source>
        <dbReference type="EMBL" id="SDL02984.1"/>
    </source>
</evidence>
<evidence type="ECO:0000313" key="3">
    <source>
        <dbReference type="Proteomes" id="UP000070252"/>
    </source>
</evidence>
<sequence>MSYLQSYDKNMVSIGALVKAYDVARKRRINSDYEIQFLVPMASEDYREKIILKGHTKNERGQYYVINSRS</sequence>
<dbReference type="EMBL" id="LIPY01000116">
    <property type="protein sequence ID" value="KWX73877.1"/>
    <property type="molecule type" value="Genomic_DNA"/>
</dbReference>
<dbReference type="AlphaFoldDB" id="A0A1G9GQP4"/>
<proteinExistence type="predicted"/>
<keyword evidence="3" id="KW-1185">Reference proteome</keyword>
<accession>A0A1G9GQP4</accession>
<protein>
    <submittedName>
        <fullName evidence="2">Uncharacterized protein</fullName>
    </submittedName>
</protein>